<feature type="transmembrane region" description="Helical" evidence="12">
    <location>
        <begin position="49"/>
        <end position="70"/>
    </location>
</feature>
<feature type="transmembrane region" description="Helical" evidence="12">
    <location>
        <begin position="342"/>
        <end position="360"/>
    </location>
</feature>
<sequence>MRQDSKKSPGAGMLLGALGVVYGDIGTSPLYTIQASLNGAGVGVGQDSVMGILSILFWLVMIVVSVKYVILVLRADNKGEGGVLALMELAIRNIKPGYRPILLVLGIFGACLFYGDSVITPAISLLSALEGISVVSDRLDHWILPLSIIIMIGLFMIQSHGTGLVGRLFGPIMFVWFLALGLLGIWNIIDNPVVLLALEPIYALRFIINDPAHSFLLLGYVVLALTGAEALYADMGHFGRPAISRAWFWFVLPALLLCYFGQGAMVIQNPAAAKNPFFMSVPVWGQIPMVILATMATIIASQAVISGAFSVTRQAVQIGLWPRMEILHTSSEEEGQIYMPRVNGLLFVAVIVLVLVFQSSEKLAHAYGFAVTGTMLITSILAFSVMPGMYKGFRRTFIYVLLCIFLIIDVLLFSANAIKIEEGGWLPLLIALGLFTLMMTWRKGRERLDRIDIDEAQQLKPFLNMLLHDTVPRVPGTAVFMHSNPQRVPSALLHNLKHNKVLHEQLVFLSVKSADVPFISQEERFVISEVDANAWQVTATYGFKQEPNVPEVLEQVHAAHPQIDLSPMVVSYFMSRQTIMVSNRAPLIKRYRRRLFAFMSRNAARSTRFYKIPPNRVIEMGIQVEL</sequence>
<comment type="caution">
    <text evidence="15">The sequence shown here is derived from an EMBL/GenBank/DDBJ whole genome shotgun (WGS) entry which is preliminary data.</text>
</comment>
<keyword evidence="7 12" id="KW-0769">Symport</keyword>
<reference evidence="15 16" key="1">
    <citation type="journal article" date="2018" name="Nat. Biotechnol.">
        <title>A standardized bacterial taxonomy based on genome phylogeny substantially revises the tree of life.</title>
        <authorList>
            <person name="Parks D.H."/>
            <person name="Chuvochina M."/>
            <person name="Waite D.W."/>
            <person name="Rinke C."/>
            <person name="Skarshewski A."/>
            <person name="Chaumeil P.A."/>
            <person name="Hugenholtz P."/>
        </authorList>
    </citation>
    <scope>NUCLEOTIDE SEQUENCE [LARGE SCALE GENOMIC DNA]</scope>
    <source>
        <strain evidence="15">UBA10707</strain>
    </source>
</reference>
<organism evidence="15 16">
    <name type="scientific">Advenella kashmirensis</name>
    <dbReference type="NCBI Taxonomy" id="310575"/>
    <lineage>
        <taxon>Bacteria</taxon>
        <taxon>Pseudomonadati</taxon>
        <taxon>Pseudomonadota</taxon>
        <taxon>Betaproteobacteria</taxon>
        <taxon>Burkholderiales</taxon>
        <taxon>Alcaligenaceae</taxon>
    </lineage>
</organism>
<dbReference type="HAMAP" id="MF_01522">
    <property type="entry name" value="Kup"/>
    <property type="match status" value="1"/>
</dbReference>
<evidence type="ECO:0000256" key="5">
    <source>
        <dbReference type="ARBA" id="ARBA00022538"/>
    </source>
</evidence>
<evidence type="ECO:0000313" key="15">
    <source>
        <dbReference type="EMBL" id="HBP27835.1"/>
    </source>
</evidence>
<feature type="transmembrane region" description="Helical" evidence="12">
    <location>
        <begin position="169"/>
        <end position="189"/>
    </location>
</feature>
<dbReference type="InterPro" id="IPR053951">
    <property type="entry name" value="K_trans_N"/>
</dbReference>
<dbReference type="PANTHER" id="PTHR30540">
    <property type="entry name" value="OSMOTIC STRESS POTASSIUM TRANSPORTER"/>
    <property type="match status" value="1"/>
</dbReference>
<evidence type="ECO:0000256" key="11">
    <source>
        <dbReference type="ARBA" id="ARBA00023136"/>
    </source>
</evidence>
<feature type="domain" description="K+ potassium transporter integral membrane" evidence="13">
    <location>
        <begin position="14"/>
        <end position="463"/>
    </location>
</feature>
<feature type="domain" description="K+ potassium transporter C-terminal" evidence="14">
    <location>
        <begin position="475"/>
        <end position="626"/>
    </location>
</feature>
<dbReference type="InterPro" id="IPR053952">
    <property type="entry name" value="K_trans_C"/>
</dbReference>
<accession>A0A356LBE7</accession>
<comment type="similarity">
    <text evidence="2 12">Belongs to the HAK/KUP transporter (TC 2.A.72) family.</text>
</comment>
<keyword evidence="5 12" id="KW-0633">Potassium transport</keyword>
<gene>
    <name evidence="15" type="primary">trkD</name>
    <name evidence="12" type="synonym">kup</name>
    <name evidence="15" type="ORF">DD666_00275</name>
</gene>
<evidence type="ECO:0000256" key="1">
    <source>
        <dbReference type="ARBA" id="ARBA00004141"/>
    </source>
</evidence>
<keyword evidence="10 12" id="KW-0406">Ion transport</keyword>
<evidence type="ECO:0000313" key="16">
    <source>
        <dbReference type="Proteomes" id="UP000264036"/>
    </source>
</evidence>
<dbReference type="EMBL" id="DOEK01000003">
    <property type="protein sequence ID" value="HBP27835.1"/>
    <property type="molecule type" value="Genomic_DNA"/>
</dbReference>
<feature type="transmembrane region" description="Helical" evidence="12">
    <location>
        <begin position="215"/>
        <end position="234"/>
    </location>
</feature>
<evidence type="ECO:0000256" key="10">
    <source>
        <dbReference type="ARBA" id="ARBA00023065"/>
    </source>
</evidence>
<feature type="transmembrane region" description="Helical" evidence="12">
    <location>
        <begin position="366"/>
        <end position="385"/>
    </location>
</feature>
<feature type="transmembrane region" description="Helical" evidence="12">
    <location>
        <begin position="141"/>
        <end position="157"/>
    </location>
</feature>
<evidence type="ECO:0000256" key="3">
    <source>
        <dbReference type="ARBA" id="ARBA00022448"/>
    </source>
</evidence>
<name>A0A356LBE7_9BURK</name>
<protein>
    <recommendedName>
        <fullName evidence="12">Probable potassium transport system protein Kup</fullName>
    </recommendedName>
</protein>
<keyword evidence="3 12" id="KW-0813">Transport</keyword>
<evidence type="ECO:0000256" key="4">
    <source>
        <dbReference type="ARBA" id="ARBA00022475"/>
    </source>
</evidence>
<evidence type="ECO:0000259" key="14">
    <source>
        <dbReference type="Pfam" id="PF22776"/>
    </source>
</evidence>
<evidence type="ECO:0000256" key="6">
    <source>
        <dbReference type="ARBA" id="ARBA00022692"/>
    </source>
</evidence>
<keyword evidence="4 12" id="KW-1003">Cell membrane</keyword>
<keyword evidence="9 12" id="KW-1133">Transmembrane helix</keyword>
<evidence type="ECO:0000256" key="12">
    <source>
        <dbReference type="HAMAP-Rule" id="MF_01522"/>
    </source>
</evidence>
<dbReference type="Pfam" id="PF22776">
    <property type="entry name" value="K_trans_C"/>
    <property type="match status" value="1"/>
</dbReference>
<feature type="transmembrane region" description="Helical" evidence="12">
    <location>
        <begin position="246"/>
        <end position="267"/>
    </location>
</feature>
<proteinExistence type="inferred from homology"/>
<feature type="transmembrane region" description="Helical" evidence="12">
    <location>
        <begin position="101"/>
        <end position="129"/>
    </location>
</feature>
<dbReference type="GO" id="GO:0015293">
    <property type="term" value="F:symporter activity"/>
    <property type="evidence" value="ECO:0007669"/>
    <property type="project" value="UniProtKB-UniRule"/>
</dbReference>
<dbReference type="GO" id="GO:0005886">
    <property type="term" value="C:plasma membrane"/>
    <property type="evidence" value="ECO:0007669"/>
    <property type="project" value="UniProtKB-SubCell"/>
</dbReference>
<evidence type="ECO:0000256" key="9">
    <source>
        <dbReference type="ARBA" id="ARBA00022989"/>
    </source>
</evidence>
<dbReference type="InterPro" id="IPR023051">
    <property type="entry name" value="Kup"/>
</dbReference>
<comment type="subcellular location">
    <subcellularLocation>
        <location evidence="12">Cell membrane</location>
        <topology evidence="12">Multi-pass membrane protein</topology>
    </subcellularLocation>
    <subcellularLocation>
        <location evidence="1">Membrane</location>
        <topology evidence="1">Multi-pass membrane protein</topology>
    </subcellularLocation>
</comment>
<comment type="function">
    <text evidence="12">Transport of potassium into the cell. Likely operates as a K(+):H(+) symporter.</text>
</comment>
<evidence type="ECO:0000256" key="7">
    <source>
        <dbReference type="ARBA" id="ARBA00022847"/>
    </source>
</evidence>
<dbReference type="PANTHER" id="PTHR30540:SF79">
    <property type="entry name" value="LOW AFFINITY POTASSIUM TRANSPORT SYSTEM PROTEIN KUP"/>
    <property type="match status" value="1"/>
</dbReference>
<dbReference type="InterPro" id="IPR003855">
    <property type="entry name" value="K+_transporter"/>
</dbReference>
<feature type="transmembrane region" description="Helical" evidence="12">
    <location>
        <begin position="424"/>
        <end position="441"/>
    </location>
</feature>
<keyword evidence="8 12" id="KW-0630">Potassium</keyword>
<dbReference type="Pfam" id="PF02705">
    <property type="entry name" value="K_trans"/>
    <property type="match status" value="1"/>
</dbReference>
<dbReference type="AlphaFoldDB" id="A0A356LBE7"/>
<keyword evidence="11 12" id="KW-0472">Membrane</keyword>
<feature type="transmembrane region" description="Helical" evidence="12">
    <location>
        <begin position="287"/>
        <end position="311"/>
    </location>
</feature>
<dbReference type="Proteomes" id="UP000264036">
    <property type="component" value="Unassembled WGS sequence"/>
</dbReference>
<comment type="catalytic activity">
    <reaction evidence="12">
        <text>K(+)(in) + H(+)(in) = K(+)(out) + H(+)(out)</text>
        <dbReference type="Rhea" id="RHEA:28490"/>
        <dbReference type="ChEBI" id="CHEBI:15378"/>
        <dbReference type="ChEBI" id="CHEBI:29103"/>
    </reaction>
</comment>
<evidence type="ECO:0000256" key="8">
    <source>
        <dbReference type="ARBA" id="ARBA00022958"/>
    </source>
</evidence>
<feature type="transmembrane region" description="Helical" evidence="12">
    <location>
        <begin position="397"/>
        <end position="418"/>
    </location>
</feature>
<evidence type="ECO:0000256" key="2">
    <source>
        <dbReference type="ARBA" id="ARBA00007019"/>
    </source>
</evidence>
<keyword evidence="6 12" id="KW-0812">Transmembrane</keyword>
<dbReference type="GO" id="GO:0015079">
    <property type="term" value="F:potassium ion transmembrane transporter activity"/>
    <property type="evidence" value="ECO:0007669"/>
    <property type="project" value="UniProtKB-UniRule"/>
</dbReference>
<evidence type="ECO:0000259" key="13">
    <source>
        <dbReference type="Pfam" id="PF02705"/>
    </source>
</evidence>